<dbReference type="Pfam" id="PF14566">
    <property type="entry name" value="PTPlike_phytase"/>
    <property type="match status" value="1"/>
</dbReference>
<evidence type="ECO:0000313" key="3">
    <source>
        <dbReference type="Proteomes" id="UP000321089"/>
    </source>
</evidence>
<dbReference type="InterPro" id="IPR016130">
    <property type="entry name" value="Tyr_Pase_AS"/>
</dbReference>
<dbReference type="EMBL" id="BKBC01000018">
    <property type="protein sequence ID" value="GEQ21202.1"/>
    <property type="molecule type" value="Genomic_DNA"/>
</dbReference>
<dbReference type="SUPFAM" id="SSF52799">
    <property type="entry name" value="(Phosphotyrosine protein) phosphatases II"/>
    <property type="match status" value="1"/>
</dbReference>
<dbReference type="Proteomes" id="UP000321089">
    <property type="component" value="Unassembled WGS sequence"/>
</dbReference>
<dbReference type="PROSITE" id="PS00383">
    <property type="entry name" value="TYR_PHOSPHATASE_1"/>
    <property type="match status" value="1"/>
</dbReference>
<comment type="caution">
    <text evidence="2">The sequence shown here is derived from an EMBL/GenBank/DDBJ whole genome shotgun (WGS) entry which is preliminary data.</text>
</comment>
<gene>
    <name evidence="2" type="ORF">CBU02nite_17080</name>
</gene>
<accession>A0A512TLR7</accession>
<organism evidence="2 3">
    <name type="scientific">Clostridium butyricum</name>
    <dbReference type="NCBI Taxonomy" id="1492"/>
    <lineage>
        <taxon>Bacteria</taxon>
        <taxon>Bacillati</taxon>
        <taxon>Bacillota</taxon>
        <taxon>Clostridia</taxon>
        <taxon>Eubacteriales</taxon>
        <taxon>Clostridiaceae</taxon>
        <taxon>Clostridium</taxon>
    </lineage>
</organism>
<name>A0A512TLR7_CLOBU</name>
<feature type="domain" description="Tyrosine specific protein phosphatases" evidence="1">
    <location>
        <begin position="210"/>
        <end position="257"/>
    </location>
</feature>
<dbReference type="Gene3D" id="3.30.70.1690">
    <property type="match status" value="1"/>
</dbReference>
<dbReference type="RefSeq" id="WP_002580726.1">
    <property type="nucleotide sequence ID" value="NZ_BKBC01000018.1"/>
</dbReference>
<dbReference type="AlphaFoldDB" id="A0A512TLR7"/>
<dbReference type="PROSITE" id="PS50056">
    <property type="entry name" value="TYR_PHOSPHATASE_2"/>
    <property type="match status" value="1"/>
</dbReference>
<sequence>MIKRKNFNVLLSAFLVSVSLFSLIPYKIDAFIQEPSNTSQNNSETSYLVEDNENYDTMPFKFRKSNELQSIANNSTLNLVGLDNLNISGSQQFSKMNLPLLLKAIDTNLPVIDFDLRQESHGFINGIPISFENEHNNANKGLSNDQVLKKEKAQLDSIKKGVPISFHNHPNKTITPEEVFDEKTLVTSDNIKYMRIFATDEELPSVESIDSFITIIKNLKEDSWLHFHCKEGIGRTTTFMIFYDMMKNYNNVSANDITNRQIELADFDSNDVHLLTSERRIALYDSFYNYCKKYSPEFKTTFGEYIKSL</sequence>
<evidence type="ECO:0000313" key="2">
    <source>
        <dbReference type="EMBL" id="GEQ21202.1"/>
    </source>
</evidence>
<dbReference type="InterPro" id="IPR029021">
    <property type="entry name" value="Prot-tyrosine_phosphatase-like"/>
</dbReference>
<dbReference type="Gene3D" id="3.90.190.10">
    <property type="entry name" value="Protein tyrosine phosphatase superfamily"/>
    <property type="match status" value="1"/>
</dbReference>
<reference evidence="2 3" key="1">
    <citation type="submission" date="2019-07" db="EMBL/GenBank/DDBJ databases">
        <title>Whole genome shotgun sequence of Clostridium butyricum NBRC 3858.</title>
        <authorList>
            <person name="Hosoyama A."/>
            <person name="Uohara A."/>
            <person name="Ohji S."/>
            <person name="Ichikawa N."/>
        </authorList>
    </citation>
    <scope>NUCLEOTIDE SEQUENCE [LARGE SCALE GENOMIC DNA]</scope>
    <source>
        <strain evidence="2 3">NBRC 3858</strain>
    </source>
</reference>
<dbReference type="SMART" id="SM01301">
    <property type="entry name" value="PTPlike_phytase"/>
    <property type="match status" value="1"/>
</dbReference>
<protein>
    <recommendedName>
        <fullName evidence="1">Tyrosine specific protein phosphatases domain-containing protein</fullName>
    </recommendedName>
</protein>
<evidence type="ECO:0000259" key="1">
    <source>
        <dbReference type="PROSITE" id="PS50056"/>
    </source>
</evidence>
<dbReference type="InterPro" id="IPR000387">
    <property type="entry name" value="Tyr_Pase_dom"/>
</dbReference>
<proteinExistence type="predicted"/>